<dbReference type="Gene3D" id="2.60.120.260">
    <property type="entry name" value="Galactose-binding domain-like"/>
    <property type="match status" value="1"/>
</dbReference>
<proteinExistence type="predicted"/>
<comment type="caution">
    <text evidence="5">The sequence shown here is derived from an EMBL/GenBank/DDBJ whole genome shotgun (WGS) entry which is preliminary data.</text>
</comment>
<reference evidence="5 6" key="1">
    <citation type="journal article" date="2023" name="Nat. Commun.">
        <title>Origin of minicircular mitochondrial genomes in red algae.</title>
        <authorList>
            <person name="Lee Y."/>
            <person name="Cho C.H."/>
            <person name="Lee Y.M."/>
            <person name="Park S.I."/>
            <person name="Yang J.H."/>
            <person name="West J.A."/>
            <person name="Bhattacharya D."/>
            <person name="Yoon H.S."/>
        </authorList>
    </citation>
    <scope>NUCLEOTIDE SEQUENCE [LARGE SCALE GENOMIC DNA]</scope>
    <source>
        <strain evidence="5 6">CCMP1338</strain>
        <tissue evidence="5">Whole cell</tissue>
    </source>
</reference>
<dbReference type="InterPro" id="IPR017853">
    <property type="entry name" value="GH"/>
</dbReference>
<evidence type="ECO:0000256" key="2">
    <source>
        <dbReference type="SAM" id="SignalP"/>
    </source>
</evidence>
<dbReference type="Pfam" id="PF18040">
    <property type="entry name" value="BPA_C"/>
    <property type="match status" value="1"/>
</dbReference>
<dbReference type="InterPro" id="IPR041224">
    <property type="entry name" value="BPA_C"/>
</dbReference>
<feature type="domain" description="Beta-porphyranase A C-terminal" evidence="3">
    <location>
        <begin position="544"/>
        <end position="637"/>
    </location>
</feature>
<evidence type="ECO:0000313" key="6">
    <source>
        <dbReference type="Proteomes" id="UP001157974"/>
    </source>
</evidence>
<feature type="chain" id="PRO_5043709514" description="CBM6 domain-containing protein" evidence="2">
    <location>
        <begin position="26"/>
        <end position="1266"/>
    </location>
</feature>
<dbReference type="Gene3D" id="2.60.120.1200">
    <property type="match status" value="1"/>
</dbReference>
<sequence>MAMYKVSALMVILSLLTITLNEVDGLRTKRTTITCDFQTNLNTGGVKKFKRDDFVVAQGRYSEGKLPKKTMRYFADTLGITFARTTGDGPFSGSDLWKKDKISVSAMKAEGEKIMRPRFCTGCTEVTRKYIPADRILSDPANKMKAFINRERAQDYWYLGQYFKYFFDDSRGFFRPRIYECMNEPMVKWSRIRPGNQSEKEMIRRFASKCNKICKAVKKMHPEIKVGGPAAAFTRPYFQKFDYFRRRMQIWMDNMDGCQDFISEHLYDVGGAVAEGNIDLIESYTKKERGKVYDYVVSEMGSYTIGWYDKEKEKAQPATDGQDFKIMAEAMKVLHGLLRIPDKMLKAVSFITVDPAQRTRKGEPKYPWSMVVKQNNGQYKMTNLVRYFQMLQGVDGDFAYSYSSHPDVYVHAFLDGDKAWMIMQNLRNATVEVDFKFPKNLPAPLQTVKRKRLWLADRALTRADKNLSLDRGGKIMYEDRVVSQASSRGPARAPDTISIRHDEMVTYELTFAKKVSQTSGSVIKRSRHYNSKVLVPIEDEEQFFRFRNIPTGKGMGFIRIAHSRGWQRGDFPKITVNGVPVFYNPDVAGGPRTYHFLWFGVFIVAVDLDLLGRNPTIGVKYTDGYGGGTISTVTMQVDQCSGQACCFMGGVDGVTGEKPDFCATLFSGGNRPQPLPDKEQYPVGKEILRHGDFEARGSWLMAGGAYYQSKYAKKGRAAYLRQGGFVQQAVKLERGKTYRLTCDVVGDMVRFLVFGERTPVPFAKNYALAHYAGNKYFGEKQMDFDVPRNGNYFLRLLAADGRAAIDDCSLYRTSTSRPSGAPRVTPRPRAPSGWTSDGKSFFSSGNPPEATGKPKPTPKPTKKPTPKPTPKPTKKPTPKPTPKPTKKPTPKPTPKPTKKPTPKPTPKPTKKPTPKPTPKPTKKPTPKPTPKPTKKPTPKPTPKPTKKPTPKPTPKPTKKPTPRPTPKPTPTPKPGGSSGDGMIDGDFEKESRAWDLSAGANFENVAYSGKIGLHLENDKSTAVQTVELVKGRTYRFACAVTKMSTVLLMITRNGAVVARNDDPPNEELNRTWGEKILRFTPKVSGEFDLLIKAAAGVSGYADYCSLRTDSLRPKRQRSSSNLPDVTPATALSDGQFLRNPSFSNGERGWSTFGGAQFEKYISQDKDGYSMDLTSRGGFAVQVIVLRANRNYTLTCFVRTTAGELRIGVDSRVHGQRKRVLVSKSLASRGWRQVSLEFTTSNSVNPYGVFFQTRGGSSAYVDNCELV</sequence>
<gene>
    <name evidence="5" type="ORF">NDN08_000603</name>
</gene>
<dbReference type="PANTHER" id="PTHR34403:SF14">
    <property type="entry name" value="OS05G0225800 PROTEIN"/>
    <property type="match status" value="1"/>
</dbReference>
<evidence type="ECO:0008006" key="7">
    <source>
        <dbReference type="Google" id="ProtNLM"/>
    </source>
</evidence>
<keyword evidence="2" id="KW-0732">Signal</keyword>
<feature type="domain" description="Porphyranase beta-sandwich" evidence="4">
    <location>
        <begin position="407"/>
        <end position="463"/>
    </location>
</feature>
<dbReference type="Pfam" id="PF18206">
    <property type="entry name" value="Porphyrn_cat_1"/>
    <property type="match status" value="1"/>
</dbReference>
<dbReference type="EMBL" id="JAMWBK010000006">
    <property type="protein sequence ID" value="KAJ8904074.1"/>
    <property type="molecule type" value="Genomic_DNA"/>
</dbReference>
<evidence type="ECO:0000259" key="3">
    <source>
        <dbReference type="Pfam" id="PF18040"/>
    </source>
</evidence>
<dbReference type="Gene3D" id="3.20.20.80">
    <property type="entry name" value="Glycosidases"/>
    <property type="match status" value="1"/>
</dbReference>
<dbReference type="Proteomes" id="UP001157974">
    <property type="component" value="Unassembled WGS sequence"/>
</dbReference>
<feature type="compositionally biased region" description="Polar residues" evidence="1">
    <location>
        <begin position="833"/>
        <end position="846"/>
    </location>
</feature>
<accession>A0AAV8UPZ8</accession>
<organism evidence="5 6">
    <name type="scientific">Rhodosorus marinus</name>
    <dbReference type="NCBI Taxonomy" id="101924"/>
    <lineage>
        <taxon>Eukaryota</taxon>
        <taxon>Rhodophyta</taxon>
        <taxon>Stylonematophyceae</taxon>
        <taxon>Stylonematales</taxon>
        <taxon>Stylonemataceae</taxon>
        <taxon>Rhodosorus</taxon>
    </lineage>
</organism>
<evidence type="ECO:0000259" key="4">
    <source>
        <dbReference type="Pfam" id="PF18206"/>
    </source>
</evidence>
<dbReference type="InterPro" id="IPR013780">
    <property type="entry name" value="Glyco_hydro_b"/>
</dbReference>
<dbReference type="AlphaFoldDB" id="A0AAV8UPZ8"/>
<feature type="signal peptide" evidence="2">
    <location>
        <begin position="1"/>
        <end position="25"/>
    </location>
</feature>
<keyword evidence="6" id="KW-1185">Reference proteome</keyword>
<dbReference type="Gene3D" id="2.60.40.1180">
    <property type="entry name" value="Golgi alpha-mannosidase II"/>
    <property type="match status" value="1"/>
</dbReference>
<name>A0AAV8UPZ8_9RHOD</name>
<evidence type="ECO:0000313" key="5">
    <source>
        <dbReference type="EMBL" id="KAJ8904074.1"/>
    </source>
</evidence>
<dbReference type="PRINTS" id="PR01217">
    <property type="entry name" value="PRICHEXTENSN"/>
</dbReference>
<protein>
    <recommendedName>
        <fullName evidence="7">CBM6 domain-containing protein</fullName>
    </recommendedName>
</protein>
<dbReference type="SUPFAM" id="SSF51445">
    <property type="entry name" value="(Trans)glycosidases"/>
    <property type="match status" value="1"/>
</dbReference>
<dbReference type="InterPro" id="IPR050972">
    <property type="entry name" value="SDr-like"/>
</dbReference>
<dbReference type="PANTHER" id="PTHR34403">
    <property type="entry name" value="TOL-PAL SYSTEM PROTEIN TOLA"/>
    <property type="match status" value="1"/>
</dbReference>
<dbReference type="InterPro" id="IPR040527">
    <property type="entry name" value="Beta-sand_Porphyrn"/>
</dbReference>
<feature type="region of interest" description="Disordered" evidence="1">
    <location>
        <begin position="812"/>
        <end position="986"/>
    </location>
</feature>
<evidence type="ECO:0000256" key="1">
    <source>
        <dbReference type="SAM" id="MobiDB-lite"/>
    </source>
</evidence>
<feature type="compositionally biased region" description="Pro residues" evidence="1">
    <location>
        <begin position="962"/>
        <end position="973"/>
    </location>
</feature>